<reference evidence="1 2" key="1">
    <citation type="journal article" date="2021" name="BMC Genomics">
        <title>Datura genome reveals duplications of psychoactive alkaloid biosynthetic genes and high mutation rate following tissue culture.</title>
        <authorList>
            <person name="Rajewski A."/>
            <person name="Carter-House D."/>
            <person name="Stajich J."/>
            <person name="Litt A."/>
        </authorList>
    </citation>
    <scope>NUCLEOTIDE SEQUENCE [LARGE SCALE GENOMIC DNA]</scope>
    <source>
        <strain evidence="1">AR-01</strain>
    </source>
</reference>
<accession>A0ABS8V4S1</accession>
<gene>
    <name evidence="1" type="ORF">HAX54_028644</name>
</gene>
<organism evidence="1 2">
    <name type="scientific">Datura stramonium</name>
    <name type="common">Jimsonweed</name>
    <name type="synonym">Common thornapple</name>
    <dbReference type="NCBI Taxonomy" id="4076"/>
    <lineage>
        <taxon>Eukaryota</taxon>
        <taxon>Viridiplantae</taxon>
        <taxon>Streptophyta</taxon>
        <taxon>Embryophyta</taxon>
        <taxon>Tracheophyta</taxon>
        <taxon>Spermatophyta</taxon>
        <taxon>Magnoliopsida</taxon>
        <taxon>eudicotyledons</taxon>
        <taxon>Gunneridae</taxon>
        <taxon>Pentapetalae</taxon>
        <taxon>asterids</taxon>
        <taxon>lamiids</taxon>
        <taxon>Solanales</taxon>
        <taxon>Solanaceae</taxon>
        <taxon>Solanoideae</taxon>
        <taxon>Datureae</taxon>
        <taxon>Datura</taxon>
    </lineage>
</organism>
<name>A0ABS8V4S1_DATST</name>
<dbReference type="EMBL" id="JACEIK010003520">
    <property type="protein sequence ID" value="MCD9642048.1"/>
    <property type="molecule type" value="Genomic_DNA"/>
</dbReference>
<comment type="caution">
    <text evidence="1">The sequence shown here is derived from an EMBL/GenBank/DDBJ whole genome shotgun (WGS) entry which is preliminary data.</text>
</comment>
<sequence length="129" mass="14760">MAGSNDSLNEVQKWFKISPVTIYGNYDCDVKGRVILSSSGEKFRIVSRWFSGNERSLRVMVGASNSWHDPLCMHNNFSSLIYKALKALKEVSVLHLQHRDSQALLRNIMSTNMGFSIRVFFHTYNENPS</sequence>
<proteinExistence type="predicted"/>
<keyword evidence="2" id="KW-1185">Reference proteome</keyword>
<evidence type="ECO:0000313" key="2">
    <source>
        <dbReference type="Proteomes" id="UP000823775"/>
    </source>
</evidence>
<protein>
    <submittedName>
        <fullName evidence="1">Uncharacterized protein</fullName>
    </submittedName>
</protein>
<dbReference type="Proteomes" id="UP000823775">
    <property type="component" value="Unassembled WGS sequence"/>
</dbReference>
<evidence type="ECO:0000313" key="1">
    <source>
        <dbReference type="EMBL" id="MCD9642048.1"/>
    </source>
</evidence>